<feature type="domain" description="NADH:flavin oxidoreductase/NADH oxidase N-terminal" evidence="3">
    <location>
        <begin position="8"/>
        <end position="329"/>
    </location>
</feature>
<dbReference type="RefSeq" id="WP_186598321.1">
    <property type="nucleotide sequence ID" value="NZ_JABWRS010000003.1"/>
</dbReference>
<comment type="caution">
    <text evidence="4">The sequence shown here is derived from an EMBL/GenBank/DDBJ whole genome shotgun (WGS) entry which is preliminary data.</text>
</comment>
<keyword evidence="5" id="KW-1185">Reference proteome</keyword>
<evidence type="ECO:0000256" key="1">
    <source>
        <dbReference type="ARBA" id="ARBA00022630"/>
    </source>
</evidence>
<dbReference type="PANTHER" id="PTHR43656">
    <property type="entry name" value="BINDING OXIDOREDUCTASE, PUTATIVE (AFU_ORTHOLOGUE AFUA_2G08260)-RELATED"/>
    <property type="match status" value="1"/>
</dbReference>
<dbReference type="CDD" id="cd04735">
    <property type="entry name" value="OYE_like_4_FMN"/>
    <property type="match status" value="1"/>
</dbReference>
<evidence type="ECO:0000313" key="5">
    <source>
        <dbReference type="Proteomes" id="UP000628086"/>
    </source>
</evidence>
<dbReference type="Gene3D" id="3.20.20.70">
    <property type="entry name" value="Aldolase class I"/>
    <property type="match status" value="1"/>
</dbReference>
<protein>
    <submittedName>
        <fullName evidence="4">NADH-dependent flavin oxidoreductase</fullName>
    </submittedName>
</protein>
<organism evidence="4 5">
    <name type="scientific">Pseudomonas taiwanensis</name>
    <dbReference type="NCBI Taxonomy" id="470150"/>
    <lineage>
        <taxon>Bacteria</taxon>
        <taxon>Pseudomonadati</taxon>
        <taxon>Pseudomonadota</taxon>
        <taxon>Gammaproteobacteria</taxon>
        <taxon>Pseudomonadales</taxon>
        <taxon>Pseudomonadaceae</taxon>
        <taxon>Pseudomonas</taxon>
    </lineage>
</organism>
<dbReference type="Pfam" id="PF00724">
    <property type="entry name" value="Oxidored_FMN"/>
    <property type="match status" value="1"/>
</dbReference>
<dbReference type="InterPro" id="IPR001155">
    <property type="entry name" value="OxRdtase_FMN_N"/>
</dbReference>
<dbReference type="SUPFAM" id="SSF51395">
    <property type="entry name" value="FMN-linked oxidoreductases"/>
    <property type="match status" value="1"/>
</dbReference>
<keyword evidence="2" id="KW-0560">Oxidoreductase</keyword>
<dbReference type="InterPro" id="IPR051799">
    <property type="entry name" value="NADH_flavin_oxidoreductase"/>
</dbReference>
<dbReference type="EMBL" id="JABWRS010000003">
    <property type="protein sequence ID" value="MBC3474994.1"/>
    <property type="molecule type" value="Genomic_DNA"/>
</dbReference>
<reference evidence="4 5" key="1">
    <citation type="journal article" date="2020" name="Microorganisms">
        <title>Reliable Identification of Environmental Pseudomonas Isolates Using the rpoD Gene.</title>
        <authorList>
            <consortium name="The Broad Institute Genome Sequencing Platform"/>
            <person name="Girard L."/>
            <person name="Lood C."/>
            <person name="Rokni-Zadeh H."/>
            <person name="van Noort V."/>
            <person name="Lavigne R."/>
            <person name="De Mot R."/>
        </authorList>
    </citation>
    <scope>NUCLEOTIDE SEQUENCE [LARGE SCALE GENOMIC DNA]</scope>
    <source>
        <strain evidence="4 5">RW7P2</strain>
    </source>
</reference>
<proteinExistence type="predicted"/>
<evidence type="ECO:0000256" key="2">
    <source>
        <dbReference type="ARBA" id="ARBA00023002"/>
    </source>
</evidence>
<keyword evidence="1" id="KW-0285">Flavoprotein</keyword>
<sequence length="370" mass="40838">MTKLHEKFTFPNGATIQNRLVMAPMTTYSGHDHGEVSEAECAYYSVRARDVGMVITGTTFTLRNGQGFPNQFYAGCDKHLHGLANLATAIKADGAKAILQVFHAGRMVRPGLLKESEVVSASDVPAEREDALTPRPLRDEEVDDIIESFAATTKRAIEAGFDGVEVHGANTYLIQQFYSPHSNRRNDRWGGTRDKRMRFPLAVTRAVLATVKRHAPRDFIVGYRMSPEELENPGLTLEDNLALADSLSDLPLDYLHLSLRQFNQTSLRDRADDRLIAGRFKSTLAGRLPLIGVGSVLTIEDALSALEAGFDLVALGSVMIADPSAAGRILRGESPHFKVTSAIRAERFIPPNLFEVMLTRPIDPRLSFEH</sequence>
<evidence type="ECO:0000259" key="3">
    <source>
        <dbReference type="Pfam" id="PF00724"/>
    </source>
</evidence>
<evidence type="ECO:0000313" key="4">
    <source>
        <dbReference type="EMBL" id="MBC3474994.1"/>
    </source>
</evidence>
<gene>
    <name evidence="4" type="ORF">HU747_05215</name>
</gene>
<name>A0ABR6V3A9_9PSED</name>
<dbReference type="InterPro" id="IPR013785">
    <property type="entry name" value="Aldolase_TIM"/>
</dbReference>
<dbReference type="PANTHER" id="PTHR43656:SF2">
    <property type="entry name" value="BINDING OXIDOREDUCTASE, PUTATIVE (AFU_ORTHOLOGUE AFUA_2G08260)-RELATED"/>
    <property type="match status" value="1"/>
</dbReference>
<accession>A0ABR6V3A9</accession>
<dbReference type="Proteomes" id="UP000628086">
    <property type="component" value="Unassembled WGS sequence"/>
</dbReference>